<dbReference type="Gene3D" id="1.25.40.10">
    <property type="entry name" value="Tetratricopeptide repeat domain"/>
    <property type="match status" value="1"/>
</dbReference>
<keyword evidence="1" id="KW-0812">Transmembrane</keyword>
<proteinExistence type="predicted"/>
<protein>
    <recommendedName>
        <fullName evidence="4">Tetratricopeptide repeat protein</fullName>
    </recommendedName>
</protein>
<evidence type="ECO:0008006" key="4">
    <source>
        <dbReference type="Google" id="ProtNLM"/>
    </source>
</evidence>
<dbReference type="InterPro" id="IPR011990">
    <property type="entry name" value="TPR-like_helical_dom_sf"/>
</dbReference>
<keyword evidence="3" id="KW-1185">Reference proteome</keyword>
<dbReference type="OrthoDB" id="886912at2"/>
<evidence type="ECO:0000313" key="3">
    <source>
        <dbReference type="Proteomes" id="UP000250831"/>
    </source>
</evidence>
<keyword evidence="1" id="KW-0472">Membrane</keyword>
<accession>A0A363NM12</accession>
<evidence type="ECO:0000313" key="2">
    <source>
        <dbReference type="EMBL" id="PUV21822.1"/>
    </source>
</evidence>
<dbReference type="Proteomes" id="UP000250831">
    <property type="component" value="Unassembled WGS sequence"/>
</dbReference>
<dbReference type="EMBL" id="QCXX01000009">
    <property type="protein sequence ID" value="PUV21822.1"/>
    <property type="molecule type" value="Genomic_DNA"/>
</dbReference>
<name>A0A363NM12_9SPHI</name>
<comment type="caution">
    <text evidence="2">The sequence shown here is derived from an EMBL/GenBank/DDBJ whole genome shotgun (WGS) entry which is preliminary data.</text>
</comment>
<keyword evidence="1" id="KW-1133">Transmembrane helix</keyword>
<sequence length="162" mass="18743">MSANVPIVRQVSWPAIIIIILVWLLFITIAVFFFQKHGFFIGVVLFVLITILLQQTIPSSHNKGMKAIKQKDFKTALGYFKQSADYFTKYTWLDRYRSLTLLSASKMCYREMALCNIAFCYVQTMEAEKAKTLYEQILKEYPDNGIAYYSLNSINTFSDKAN</sequence>
<feature type="transmembrane region" description="Helical" evidence="1">
    <location>
        <begin position="39"/>
        <end position="57"/>
    </location>
</feature>
<dbReference type="AlphaFoldDB" id="A0A363NM12"/>
<organism evidence="2 3">
    <name type="scientific">Sphingobacterium athyrii</name>
    <dbReference type="NCBI Taxonomy" id="2152717"/>
    <lineage>
        <taxon>Bacteria</taxon>
        <taxon>Pseudomonadati</taxon>
        <taxon>Bacteroidota</taxon>
        <taxon>Sphingobacteriia</taxon>
        <taxon>Sphingobacteriales</taxon>
        <taxon>Sphingobacteriaceae</taxon>
        <taxon>Sphingobacterium</taxon>
    </lineage>
</organism>
<dbReference type="SUPFAM" id="SSF48452">
    <property type="entry name" value="TPR-like"/>
    <property type="match status" value="1"/>
</dbReference>
<evidence type="ECO:0000256" key="1">
    <source>
        <dbReference type="SAM" id="Phobius"/>
    </source>
</evidence>
<gene>
    <name evidence="2" type="ORF">DCO56_26230</name>
</gene>
<reference evidence="2 3" key="1">
    <citation type="submission" date="2018-04" db="EMBL/GenBank/DDBJ databases">
        <title>Sphingobacterium sp. M46 Genome.</title>
        <authorList>
            <person name="Cheng J."/>
            <person name="Li Y."/>
        </authorList>
    </citation>
    <scope>NUCLEOTIDE SEQUENCE [LARGE SCALE GENOMIC DNA]</scope>
    <source>
        <strain evidence="2 3">M46</strain>
    </source>
</reference>
<feature type="transmembrane region" description="Helical" evidence="1">
    <location>
        <begin position="12"/>
        <end position="33"/>
    </location>
</feature>